<keyword evidence="3" id="KW-1185">Reference proteome</keyword>
<sequence>MQCSLFALPPELHLLILTHLPFPSRTHLSLTCTYFHTLIPRMTHTELLAAESTEFAVARDLYACRYCLRLRHSSEFGDRMLHKRRGRRGKAAGRRFCVECGLCPRGGGEARYGPGAMVVRGGVVYVVCRVCGRFGEVGEGDGHGSEVCRACFGGSEMDASRWKVAALRG</sequence>
<evidence type="ECO:0000259" key="1">
    <source>
        <dbReference type="SMART" id="SM00256"/>
    </source>
</evidence>
<dbReference type="InterPro" id="IPR001810">
    <property type="entry name" value="F-box_dom"/>
</dbReference>
<protein>
    <recommendedName>
        <fullName evidence="1">F-box domain-containing protein</fullName>
    </recommendedName>
</protein>
<dbReference type="EMBL" id="JBFTWV010000102">
    <property type="protein sequence ID" value="KAL2787180.1"/>
    <property type="molecule type" value="Genomic_DNA"/>
</dbReference>
<dbReference type="CDD" id="cd09917">
    <property type="entry name" value="F-box_SF"/>
    <property type="match status" value="1"/>
</dbReference>
<dbReference type="SMART" id="SM00256">
    <property type="entry name" value="FBOX"/>
    <property type="match status" value="1"/>
</dbReference>
<accession>A0ABR4FVC6</accession>
<reference evidence="2 3" key="1">
    <citation type="submission" date="2024-07" db="EMBL/GenBank/DDBJ databases">
        <title>Section-level genome sequencing and comparative genomics of Aspergillus sections Usti and Cavernicolus.</title>
        <authorList>
            <consortium name="Lawrence Berkeley National Laboratory"/>
            <person name="Nybo J.L."/>
            <person name="Vesth T.C."/>
            <person name="Theobald S."/>
            <person name="Frisvad J.C."/>
            <person name="Larsen T.O."/>
            <person name="Kjaerboelling I."/>
            <person name="Rothschild-Mancinelli K."/>
            <person name="Lyhne E.K."/>
            <person name="Kogle M.E."/>
            <person name="Barry K."/>
            <person name="Clum A."/>
            <person name="Na H."/>
            <person name="Ledsgaard L."/>
            <person name="Lin J."/>
            <person name="Lipzen A."/>
            <person name="Kuo A."/>
            <person name="Riley R."/>
            <person name="Mondo S."/>
            <person name="Labutti K."/>
            <person name="Haridas S."/>
            <person name="Pangalinan J."/>
            <person name="Salamov A.A."/>
            <person name="Simmons B.A."/>
            <person name="Magnuson J.K."/>
            <person name="Chen J."/>
            <person name="Drula E."/>
            <person name="Henrissat B."/>
            <person name="Wiebenga A."/>
            <person name="Lubbers R.J."/>
            <person name="Gomes A.C."/>
            <person name="Makela M.R."/>
            <person name="Stajich J."/>
            <person name="Grigoriev I.V."/>
            <person name="Mortensen U.H."/>
            <person name="De Vries R.P."/>
            <person name="Baker S.E."/>
            <person name="Andersen M.R."/>
        </authorList>
    </citation>
    <scope>NUCLEOTIDE SEQUENCE [LARGE SCALE GENOMIC DNA]</scope>
    <source>
        <strain evidence="2 3">CBS 209.92</strain>
    </source>
</reference>
<proteinExistence type="predicted"/>
<dbReference type="SUPFAM" id="SSF81383">
    <property type="entry name" value="F-box domain"/>
    <property type="match status" value="1"/>
</dbReference>
<gene>
    <name evidence="2" type="ORF">BJX66DRAFT_17796</name>
</gene>
<name>A0ABR4FVC6_9EURO</name>
<dbReference type="Pfam" id="PF00646">
    <property type="entry name" value="F-box"/>
    <property type="match status" value="1"/>
</dbReference>
<organism evidence="2 3">
    <name type="scientific">Aspergillus keveii</name>
    <dbReference type="NCBI Taxonomy" id="714993"/>
    <lineage>
        <taxon>Eukaryota</taxon>
        <taxon>Fungi</taxon>
        <taxon>Dikarya</taxon>
        <taxon>Ascomycota</taxon>
        <taxon>Pezizomycotina</taxon>
        <taxon>Eurotiomycetes</taxon>
        <taxon>Eurotiomycetidae</taxon>
        <taxon>Eurotiales</taxon>
        <taxon>Aspergillaceae</taxon>
        <taxon>Aspergillus</taxon>
        <taxon>Aspergillus subgen. Nidulantes</taxon>
    </lineage>
</organism>
<dbReference type="InterPro" id="IPR036047">
    <property type="entry name" value="F-box-like_dom_sf"/>
</dbReference>
<dbReference type="Proteomes" id="UP001610563">
    <property type="component" value="Unassembled WGS sequence"/>
</dbReference>
<feature type="domain" description="F-box" evidence="1">
    <location>
        <begin position="8"/>
        <end position="48"/>
    </location>
</feature>
<evidence type="ECO:0000313" key="3">
    <source>
        <dbReference type="Proteomes" id="UP001610563"/>
    </source>
</evidence>
<evidence type="ECO:0000313" key="2">
    <source>
        <dbReference type="EMBL" id="KAL2787180.1"/>
    </source>
</evidence>
<comment type="caution">
    <text evidence="2">The sequence shown here is derived from an EMBL/GenBank/DDBJ whole genome shotgun (WGS) entry which is preliminary data.</text>
</comment>